<keyword evidence="3" id="KW-0488">Methylation</keyword>
<dbReference type="EMBL" id="JAOCAE010000023">
    <property type="protein sequence ID" value="MDH1238542.1"/>
    <property type="molecule type" value="Genomic_DNA"/>
</dbReference>
<keyword evidence="5" id="KW-0997">Cell inner membrane</keyword>
<evidence type="ECO:0000256" key="9">
    <source>
        <dbReference type="ARBA" id="ARBA00023224"/>
    </source>
</evidence>
<dbReference type="FunFam" id="3.30.450.20:FF:000046">
    <property type="entry name" value="Aerotaxis sensor receptor"/>
    <property type="match status" value="1"/>
</dbReference>
<dbReference type="InterPro" id="IPR004089">
    <property type="entry name" value="MCPsignal_dom"/>
</dbReference>
<name>A0A4S2BAT2_STUST</name>
<dbReference type="GO" id="GO:0007165">
    <property type="term" value="P:signal transduction"/>
    <property type="evidence" value="ECO:0007669"/>
    <property type="project" value="UniProtKB-KW"/>
</dbReference>
<dbReference type="CDD" id="cd11386">
    <property type="entry name" value="MCP_signal"/>
    <property type="match status" value="1"/>
</dbReference>
<dbReference type="InterPro" id="IPR000014">
    <property type="entry name" value="PAS"/>
</dbReference>
<dbReference type="GO" id="GO:0052131">
    <property type="term" value="P:positive aerotaxis"/>
    <property type="evidence" value="ECO:0007669"/>
    <property type="project" value="UniProtKB-ARBA"/>
</dbReference>
<dbReference type="Proteomes" id="UP001158500">
    <property type="component" value="Unassembled WGS sequence"/>
</dbReference>
<dbReference type="PROSITE" id="PS50112">
    <property type="entry name" value="PAS"/>
    <property type="match status" value="1"/>
</dbReference>
<evidence type="ECO:0000256" key="1">
    <source>
        <dbReference type="ARBA" id="ARBA00004429"/>
    </source>
</evidence>
<comment type="similarity">
    <text evidence="10">Belongs to the methyl-accepting chemotaxis (MCP) protein family.</text>
</comment>
<reference evidence="15" key="1">
    <citation type="submission" date="2022-09" db="EMBL/GenBank/DDBJ databases">
        <title>Intensive care unit water sources are persistently colonized with multi-drug resistant bacteria and are the site of extensive horizontal gene transfer of antibiotic resistance genes.</title>
        <authorList>
            <person name="Diorio-Toth L."/>
        </authorList>
    </citation>
    <scope>NUCLEOTIDE SEQUENCE</scope>
    <source>
        <strain evidence="15">GD03947</strain>
    </source>
</reference>
<dbReference type="SUPFAM" id="SSF58104">
    <property type="entry name" value="Methyl-accepting chemotaxis protein (MCP) signaling domain"/>
    <property type="match status" value="1"/>
</dbReference>
<dbReference type="PANTHER" id="PTHR32089">
    <property type="entry name" value="METHYL-ACCEPTING CHEMOTAXIS PROTEIN MCPB"/>
    <property type="match status" value="1"/>
</dbReference>
<evidence type="ECO:0000259" key="14">
    <source>
        <dbReference type="PROSITE" id="PS50112"/>
    </source>
</evidence>
<dbReference type="Gene3D" id="3.30.450.20">
    <property type="entry name" value="PAS domain"/>
    <property type="match status" value="1"/>
</dbReference>
<evidence type="ECO:0000256" key="6">
    <source>
        <dbReference type="ARBA" id="ARBA00022692"/>
    </source>
</evidence>
<dbReference type="Pfam" id="PF00672">
    <property type="entry name" value="HAMP"/>
    <property type="match status" value="1"/>
</dbReference>
<dbReference type="CDD" id="cd06225">
    <property type="entry name" value="HAMP"/>
    <property type="match status" value="1"/>
</dbReference>
<organism evidence="15 16">
    <name type="scientific">Stutzerimonas stutzeri</name>
    <name type="common">Pseudomonas stutzeri</name>
    <dbReference type="NCBI Taxonomy" id="316"/>
    <lineage>
        <taxon>Bacteria</taxon>
        <taxon>Pseudomonadati</taxon>
        <taxon>Pseudomonadota</taxon>
        <taxon>Gammaproteobacteria</taxon>
        <taxon>Pseudomonadales</taxon>
        <taxon>Pseudomonadaceae</taxon>
        <taxon>Stutzerimonas</taxon>
    </lineage>
</organism>
<evidence type="ECO:0000256" key="3">
    <source>
        <dbReference type="ARBA" id="ARBA00022481"/>
    </source>
</evidence>
<keyword evidence="7 12" id="KW-1133">Transmembrane helix</keyword>
<evidence type="ECO:0000313" key="16">
    <source>
        <dbReference type="Proteomes" id="UP001158500"/>
    </source>
</evidence>
<dbReference type="Gene3D" id="1.10.287.950">
    <property type="entry name" value="Methyl-accepting chemotaxis protein"/>
    <property type="match status" value="1"/>
</dbReference>
<keyword evidence="9 11" id="KW-0807">Transducer</keyword>
<evidence type="ECO:0000256" key="8">
    <source>
        <dbReference type="ARBA" id="ARBA00023136"/>
    </source>
</evidence>
<dbReference type="PANTHER" id="PTHR32089:SF74">
    <property type="entry name" value="METHYL-ACCEPTING CHEMOTAXIS PROTEIN AER"/>
    <property type="match status" value="1"/>
</dbReference>
<dbReference type="SMART" id="SM00283">
    <property type="entry name" value="MA"/>
    <property type="match status" value="1"/>
</dbReference>
<dbReference type="Pfam" id="PF08447">
    <property type="entry name" value="PAS_3"/>
    <property type="match status" value="1"/>
</dbReference>
<evidence type="ECO:0000256" key="5">
    <source>
        <dbReference type="ARBA" id="ARBA00022519"/>
    </source>
</evidence>
<dbReference type="AlphaFoldDB" id="A0A4S2BAT2"/>
<feature type="domain" description="PAS" evidence="14">
    <location>
        <begin position="25"/>
        <end position="60"/>
    </location>
</feature>
<gene>
    <name evidence="15" type="ORF">N5C32_21150</name>
</gene>
<dbReference type="GO" id="GO:0005886">
    <property type="term" value="C:plasma membrane"/>
    <property type="evidence" value="ECO:0007669"/>
    <property type="project" value="UniProtKB-SubCell"/>
</dbReference>
<comment type="caution">
    <text evidence="15">The sequence shown here is derived from an EMBL/GenBank/DDBJ whole genome shotgun (WGS) entry which is preliminary data.</text>
</comment>
<evidence type="ECO:0000256" key="12">
    <source>
        <dbReference type="SAM" id="Phobius"/>
    </source>
</evidence>
<keyword evidence="4" id="KW-0145">Chemotaxis</keyword>
<dbReference type="FunFam" id="1.10.287.950:FF:000001">
    <property type="entry name" value="Methyl-accepting chemotaxis sensory transducer"/>
    <property type="match status" value="1"/>
</dbReference>
<evidence type="ECO:0000256" key="11">
    <source>
        <dbReference type="PROSITE-ProRule" id="PRU00284"/>
    </source>
</evidence>
<dbReference type="CDD" id="cd00130">
    <property type="entry name" value="PAS"/>
    <property type="match status" value="1"/>
</dbReference>
<dbReference type="PROSITE" id="PS50111">
    <property type="entry name" value="CHEMOTAXIS_TRANSDUC_2"/>
    <property type="match status" value="1"/>
</dbReference>
<evidence type="ECO:0000256" key="7">
    <source>
        <dbReference type="ARBA" id="ARBA00022989"/>
    </source>
</evidence>
<dbReference type="Pfam" id="PF00015">
    <property type="entry name" value="MCPsignal"/>
    <property type="match status" value="1"/>
</dbReference>
<dbReference type="InterPro" id="IPR013655">
    <property type="entry name" value="PAS_fold_3"/>
</dbReference>
<dbReference type="NCBIfam" id="TIGR00229">
    <property type="entry name" value="sensory_box"/>
    <property type="match status" value="1"/>
</dbReference>
<evidence type="ECO:0000256" key="4">
    <source>
        <dbReference type="ARBA" id="ARBA00022500"/>
    </source>
</evidence>
<comment type="subcellular location">
    <subcellularLocation>
        <location evidence="1">Cell inner membrane</location>
        <topology evidence="1">Multi-pass membrane protein</topology>
    </subcellularLocation>
</comment>
<dbReference type="InterPro" id="IPR035965">
    <property type="entry name" value="PAS-like_dom_sf"/>
</dbReference>
<protein>
    <submittedName>
        <fullName evidence="15">PAS domain-containing methyl-accepting chemotaxis protein</fullName>
    </submittedName>
</protein>
<evidence type="ECO:0000259" key="13">
    <source>
        <dbReference type="PROSITE" id="PS50111"/>
    </source>
</evidence>
<dbReference type="InterPro" id="IPR004090">
    <property type="entry name" value="Chemotax_Me-accpt_rcpt"/>
</dbReference>
<feature type="transmembrane region" description="Helical" evidence="12">
    <location>
        <begin position="177"/>
        <end position="198"/>
    </location>
</feature>
<accession>A0A4S2BAT2</accession>
<dbReference type="InterPro" id="IPR003660">
    <property type="entry name" value="HAMP_dom"/>
</dbReference>
<dbReference type="SMART" id="SM00304">
    <property type="entry name" value="HAMP"/>
    <property type="match status" value="2"/>
</dbReference>
<keyword evidence="8 12" id="KW-0472">Membrane</keyword>
<dbReference type="GO" id="GO:0004888">
    <property type="term" value="F:transmembrane signaling receptor activity"/>
    <property type="evidence" value="ECO:0007669"/>
    <property type="project" value="InterPro"/>
</dbReference>
<feature type="transmembrane region" description="Helical" evidence="12">
    <location>
        <begin position="153"/>
        <end position="171"/>
    </location>
</feature>
<evidence type="ECO:0000256" key="2">
    <source>
        <dbReference type="ARBA" id="ARBA00022475"/>
    </source>
</evidence>
<proteinExistence type="inferred from homology"/>
<evidence type="ECO:0000256" key="10">
    <source>
        <dbReference type="ARBA" id="ARBA00029447"/>
    </source>
</evidence>
<feature type="domain" description="Methyl-accepting transducer" evidence="13">
    <location>
        <begin position="252"/>
        <end position="488"/>
    </location>
</feature>
<sequence>MRTNHPVSGREVAVGETANILSTTDLKGTITYANADFVAISGFSEAELLGQPHNIVRHPDMPEPAFADLWATLRSGKSWMGIVKNRCKNGDHYWVSAFATPVSRNGETIEYQSVRTRAQPEQIRNAEALYAKLHGGGLPAALRARRLGLRGRSALLAGGGAALGAGVGLLLAGAPALALAVCVVLAGGMAATLGMVALRPLAQLAERARAIGHNPVSQLIYTGRADEIGEIGFAISMLEAEAGAVVGRIADSSRQLSRHSRELLSAVQSSSQSASRQQSETDQVATAINQMAASIQEVAANALRTAEAATHAHGEAASGEQIVSLTGSSILRLAEEIQRAAEVIHQLETHSQEISRVLEVIHSIAEQTNLLALNAAIEAARAGDQGRGFAVVADEVRSLALRTSSATAEIQRTIATLQDGTRQAVQVMQHSREEAQRSVAHAGEAERSLNGINSRVNEISEMSSQIAAAVDQQSAVSEEINRNIVSIRVGSDDHVTSGLQSQESASGVARLAEGMQELVQQFWGRRRG</sequence>
<keyword evidence="2" id="KW-1003">Cell membrane</keyword>
<keyword evidence="6 12" id="KW-0812">Transmembrane</keyword>
<dbReference type="PRINTS" id="PR00260">
    <property type="entry name" value="CHEMTRNSDUCR"/>
</dbReference>
<dbReference type="SUPFAM" id="SSF55785">
    <property type="entry name" value="PYP-like sensor domain (PAS domain)"/>
    <property type="match status" value="1"/>
</dbReference>
<dbReference type="RefSeq" id="WP_014598052.1">
    <property type="nucleotide sequence ID" value="NZ_BCAJ01000065.1"/>
</dbReference>
<evidence type="ECO:0000313" key="15">
    <source>
        <dbReference type="EMBL" id="MDH1238542.1"/>
    </source>
</evidence>